<protein>
    <submittedName>
        <fullName evidence="1">Uncharacterized protein</fullName>
    </submittedName>
</protein>
<name>A0A0V1KJN8_9BILA</name>
<gene>
    <name evidence="1" type="ORF">T02_3107</name>
</gene>
<organism evidence="1 2">
    <name type="scientific">Trichinella nativa</name>
    <dbReference type="NCBI Taxonomy" id="6335"/>
    <lineage>
        <taxon>Eukaryota</taxon>
        <taxon>Metazoa</taxon>
        <taxon>Ecdysozoa</taxon>
        <taxon>Nematoda</taxon>
        <taxon>Enoplea</taxon>
        <taxon>Dorylaimia</taxon>
        <taxon>Trichinellida</taxon>
        <taxon>Trichinellidae</taxon>
        <taxon>Trichinella</taxon>
    </lineage>
</organism>
<comment type="caution">
    <text evidence="1">The sequence shown here is derived from an EMBL/GenBank/DDBJ whole genome shotgun (WGS) entry which is preliminary data.</text>
</comment>
<reference evidence="1 2" key="1">
    <citation type="submission" date="2015-05" db="EMBL/GenBank/DDBJ databases">
        <title>Evolution of Trichinella species and genotypes.</title>
        <authorList>
            <person name="Korhonen P.K."/>
            <person name="Edoardo P."/>
            <person name="Giuseppe L.R."/>
            <person name="Gasser R.B."/>
        </authorList>
    </citation>
    <scope>NUCLEOTIDE SEQUENCE [LARGE SCALE GENOMIC DNA]</scope>
    <source>
        <strain evidence="1">ISS10</strain>
    </source>
</reference>
<sequence>MVGNLSRRVQLHFFTNVPSISITKWYIPVDTILTSALLWNFTPDQCAAGLVH</sequence>
<dbReference type="AlphaFoldDB" id="A0A0V1KJN8"/>
<evidence type="ECO:0000313" key="1">
    <source>
        <dbReference type="EMBL" id="KRZ47180.1"/>
    </source>
</evidence>
<dbReference type="Proteomes" id="UP000054721">
    <property type="component" value="Unassembled WGS sequence"/>
</dbReference>
<dbReference type="EMBL" id="JYDW01001224">
    <property type="protein sequence ID" value="KRZ47180.1"/>
    <property type="molecule type" value="Genomic_DNA"/>
</dbReference>
<proteinExistence type="predicted"/>
<keyword evidence="2" id="KW-1185">Reference proteome</keyword>
<accession>A0A0V1KJN8</accession>
<evidence type="ECO:0000313" key="2">
    <source>
        <dbReference type="Proteomes" id="UP000054721"/>
    </source>
</evidence>